<dbReference type="OrthoDB" id="3626597at2759"/>
<dbReference type="PANTHER" id="PTHR11705:SF143">
    <property type="entry name" value="SLL0236 PROTEIN"/>
    <property type="match status" value="1"/>
</dbReference>
<keyword evidence="4" id="KW-0378">Hydrolase</keyword>
<reference evidence="9 10" key="1">
    <citation type="journal article" date="2015" name="Genome Biol. Evol.">
        <title>Phylogenomic analyses indicate that early fungi evolved digesting cell walls of algal ancestors of land plants.</title>
        <authorList>
            <person name="Chang Y."/>
            <person name="Wang S."/>
            <person name="Sekimoto S."/>
            <person name="Aerts A.L."/>
            <person name="Choi C."/>
            <person name="Clum A."/>
            <person name="LaButti K.M."/>
            <person name="Lindquist E.A."/>
            <person name="Yee Ngan C."/>
            <person name="Ohm R.A."/>
            <person name="Salamov A.A."/>
            <person name="Grigoriev I.V."/>
            <person name="Spatafora J.W."/>
            <person name="Berbee M.L."/>
        </authorList>
    </citation>
    <scope>NUCLEOTIDE SEQUENCE [LARGE SCALE GENOMIC DNA]</scope>
    <source>
        <strain evidence="9 10">NRRL 28638</strain>
    </source>
</reference>
<gene>
    <name evidence="9" type="ORF">CONCODRAFT_11131</name>
</gene>
<dbReference type="GO" id="GO:0004181">
    <property type="term" value="F:metallocarboxypeptidase activity"/>
    <property type="evidence" value="ECO:0007669"/>
    <property type="project" value="InterPro"/>
</dbReference>
<evidence type="ECO:0000256" key="1">
    <source>
        <dbReference type="ARBA" id="ARBA00001947"/>
    </source>
</evidence>
<evidence type="ECO:0000313" key="10">
    <source>
        <dbReference type="Proteomes" id="UP000070444"/>
    </source>
</evidence>
<evidence type="ECO:0000259" key="8">
    <source>
        <dbReference type="PROSITE" id="PS52035"/>
    </source>
</evidence>
<dbReference type="SMART" id="SM00631">
    <property type="entry name" value="Zn_pept"/>
    <property type="match status" value="1"/>
</dbReference>
<dbReference type="SUPFAM" id="SSF53187">
    <property type="entry name" value="Zn-dependent exopeptidases"/>
    <property type="match status" value="1"/>
</dbReference>
<evidence type="ECO:0000256" key="2">
    <source>
        <dbReference type="ARBA" id="ARBA00005988"/>
    </source>
</evidence>
<dbReference type="Gene3D" id="3.40.630.10">
    <property type="entry name" value="Zn peptidases"/>
    <property type="match status" value="2"/>
</dbReference>
<dbReference type="Proteomes" id="UP000070444">
    <property type="component" value="Unassembled WGS sequence"/>
</dbReference>
<organism evidence="9 10">
    <name type="scientific">Conidiobolus coronatus (strain ATCC 28846 / CBS 209.66 / NRRL 28638)</name>
    <name type="common">Delacroixia coronata</name>
    <dbReference type="NCBI Taxonomy" id="796925"/>
    <lineage>
        <taxon>Eukaryota</taxon>
        <taxon>Fungi</taxon>
        <taxon>Fungi incertae sedis</taxon>
        <taxon>Zoopagomycota</taxon>
        <taxon>Entomophthoromycotina</taxon>
        <taxon>Entomophthoromycetes</taxon>
        <taxon>Entomophthorales</taxon>
        <taxon>Ancylistaceae</taxon>
        <taxon>Conidiobolus</taxon>
    </lineage>
</organism>
<dbReference type="InterPro" id="IPR000834">
    <property type="entry name" value="Peptidase_M14"/>
</dbReference>
<comment type="cofactor">
    <cofactor evidence="1">
        <name>Zn(2+)</name>
        <dbReference type="ChEBI" id="CHEBI:29105"/>
    </cofactor>
</comment>
<evidence type="ECO:0000313" key="9">
    <source>
        <dbReference type="EMBL" id="KXN66908.1"/>
    </source>
</evidence>
<evidence type="ECO:0000256" key="7">
    <source>
        <dbReference type="PROSITE-ProRule" id="PRU01379"/>
    </source>
</evidence>
<dbReference type="PANTHER" id="PTHR11705">
    <property type="entry name" value="PROTEASE FAMILY M14 CARBOXYPEPTIDASE A,B"/>
    <property type="match status" value="1"/>
</dbReference>
<accession>A0A137NW46</accession>
<dbReference type="GO" id="GO:0005615">
    <property type="term" value="C:extracellular space"/>
    <property type="evidence" value="ECO:0007669"/>
    <property type="project" value="TreeGrafter"/>
</dbReference>
<name>A0A137NW46_CONC2</name>
<dbReference type="GO" id="GO:0008270">
    <property type="term" value="F:zinc ion binding"/>
    <property type="evidence" value="ECO:0007669"/>
    <property type="project" value="InterPro"/>
</dbReference>
<feature type="active site" description="Proton donor/acceptor" evidence="7">
    <location>
        <position position="270"/>
    </location>
</feature>
<evidence type="ECO:0000256" key="3">
    <source>
        <dbReference type="ARBA" id="ARBA00022670"/>
    </source>
</evidence>
<feature type="domain" description="Peptidase M14" evidence="8">
    <location>
        <begin position="44"/>
        <end position="306"/>
    </location>
</feature>
<evidence type="ECO:0000256" key="5">
    <source>
        <dbReference type="ARBA" id="ARBA00022833"/>
    </source>
</evidence>
<sequence length="315" mass="35776">YDSFKLASPSGKGIIKVLSNNVQELADRTFQQPNYKKGQDWFDNYHTYEDIKKWYINHSKKDPSHVKFVASIGKTDQSNDIFAVHLTNNNTLPYGRSKSKIWFQSLIHAREWLGGSTTHNSDGYKYTQIERYWRKNRKSPHGVDINRNFPYKWGGPGASEDPYEIDYRGPSAGSELETKAITSYFKEQGHIAGAIDFHTFSELVLRPPGDKGDTPDEAKLKKLGDEIRDVIVKSRGTLYTSQKSYELYSTSGTAMDWFYGEGNTYGYTIELSPKYGGEEGFSPPPIFIKPVGAELYPAAVHFINQKGKLLPFKPI</sequence>
<keyword evidence="10" id="KW-1185">Reference proteome</keyword>
<proteinExistence type="inferred from homology"/>
<dbReference type="Pfam" id="PF00246">
    <property type="entry name" value="Peptidase_M14"/>
    <property type="match status" value="2"/>
</dbReference>
<keyword evidence="5" id="KW-0862">Zinc</keyword>
<dbReference type="EMBL" id="KQ964677">
    <property type="protein sequence ID" value="KXN66908.1"/>
    <property type="molecule type" value="Genomic_DNA"/>
</dbReference>
<comment type="similarity">
    <text evidence="2 7">Belongs to the peptidase M14 family.</text>
</comment>
<dbReference type="PRINTS" id="PR00765">
    <property type="entry name" value="CRBOXYPTASEA"/>
</dbReference>
<keyword evidence="3" id="KW-0645">Protease</keyword>
<keyword evidence="6" id="KW-0482">Metalloprotease</keyword>
<evidence type="ECO:0000256" key="6">
    <source>
        <dbReference type="ARBA" id="ARBA00023049"/>
    </source>
</evidence>
<dbReference type="AlphaFoldDB" id="A0A137NW46"/>
<evidence type="ECO:0000256" key="4">
    <source>
        <dbReference type="ARBA" id="ARBA00022801"/>
    </source>
</evidence>
<feature type="non-terminal residue" evidence="9">
    <location>
        <position position="1"/>
    </location>
</feature>
<dbReference type="GO" id="GO:0006508">
    <property type="term" value="P:proteolysis"/>
    <property type="evidence" value="ECO:0007669"/>
    <property type="project" value="UniProtKB-KW"/>
</dbReference>
<dbReference type="PROSITE" id="PS52035">
    <property type="entry name" value="PEPTIDASE_M14"/>
    <property type="match status" value="1"/>
</dbReference>
<protein>
    <submittedName>
        <fullName evidence="9">Zn-dependent exopeptidase</fullName>
    </submittedName>
</protein>